<dbReference type="AlphaFoldDB" id="A0ABD5Y039"/>
<dbReference type="Proteomes" id="UP001596432">
    <property type="component" value="Unassembled WGS sequence"/>
</dbReference>
<proteinExistence type="predicted"/>
<gene>
    <name evidence="2" type="ORF">ACFQMA_04160</name>
</gene>
<protein>
    <submittedName>
        <fullName evidence="2">Uncharacterized protein</fullName>
    </submittedName>
</protein>
<sequence length="89" mass="10393">MTNEDENADMWTDEQMTRGETELPSDWRDQPVDPDLEENLGYEMIAWEKINVVDNPDQVIFLPNSEDQLRDDAFIVSNKDSVCDLTDKR</sequence>
<feature type="compositionally biased region" description="Basic and acidic residues" evidence="1">
    <location>
        <begin position="15"/>
        <end position="31"/>
    </location>
</feature>
<dbReference type="EMBL" id="JBHTAS010000001">
    <property type="protein sequence ID" value="MFC7139031.1"/>
    <property type="molecule type" value="Genomic_DNA"/>
</dbReference>
<dbReference type="GeneID" id="78819279"/>
<feature type="region of interest" description="Disordered" evidence="1">
    <location>
        <begin position="1"/>
        <end position="35"/>
    </location>
</feature>
<accession>A0ABD5Y039</accession>
<dbReference type="RefSeq" id="WP_274324633.1">
    <property type="nucleotide sequence ID" value="NZ_CP118158.1"/>
</dbReference>
<feature type="compositionally biased region" description="Acidic residues" evidence="1">
    <location>
        <begin position="1"/>
        <end position="12"/>
    </location>
</feature>
<evidence type="ECO:0000256" key="1">
    <source>
        <dbReference type="SAM" id="MobiDB-lite"/>
    </source>
</evidence>
<keyword evidence="3" id="KW-1185">Reference proteome</keyword>
<evidence type="ECO:0000313" key="3">
    <source>
        <dbReference type="Proteomes" id="UP001596432"/>
    </source>
</evidence>
<comment type="caution">
    <text evidence="2">The sequence shown here is derived from an EMBL/GenBank/DDBJ whole genome shotgun (WGS) entry which is preliminary data.</text>
</comment>
<evidence type="ECO:0000313" key="2">
    <source>
        <dbReference type="EMBL" id="MFC7139031.1"/>
    </source>
</evidence>
<organism evidence="2 3">
    <name type="scientific">Halosimplex aquaticum</name>
    <dbReference type="NCBI Taxonomy" id="3026162"/>
    <lineage>
        <taxon>Archaea</taxon>
        <taxon>Methanobacteriati</taxon>
        <taxon>Methanobacteriota</taxon>
        <taxon>Stenosarchaea group</taxon>
        <taxon>Halobacteria</taxon>
        <taxon>Halobacteriales</taxon>
        <taxon>Haloarculaceae</taxon>
        <taxon>Halosimplex</taxon>
    </lineage>
</organism>
<name>A0ABD5Y039_9EURY</name>
<reference evidence="2 3" key="1">
    <citation type="journal article" date="2019" name="Int. J. Syst. Evol. Microbiol.">
        <title>The Global Catalogue of Microorganisms (GCM) 10K type strain sequencing project: providing services to taxonomists for standard genome sequencing and annotation.</title>
        <authorList>
            <consortium name="The Broad Institute Genomics Platform"/>
            <consortium name="The Broad Institute Genome Sequencing Center for Infectious Disease"/>
            <person name="Wu L."/>
            <person name="Ma J."/>
        </authorList>
    </citation>
    <scope>NUCLEOTIDE SEQUENCE [LARGE SCALE GENOMIC DNA]</scope>
    <source>
        <strain evidence="2 3">XZYJT29</strain>
    </source>
</reference>